<dbReference type="GO" id="GO:0003746">
    <property type="term" value="F:translation elongation factor activity"/>
    <property type="evidence" value="ECO:0007669"/>
    <property type="project" value="UniProtKB-UniRule"/>
</dbReference>
<evidence type="ECO:0000256" key="4">
    <source>
        <dbReference type="ARBA" id="ARBA00022490"/>
    </source>
</evidence>
<dbReference type="OrthoDB" id="6290at2157"/>
<dbReference type="SUPFAM" id="SSF50447">
    <property type="entry name" value="Translation proteins"/>
    <property type="match status" value="1"/>
</dbReference>
<dbReference type="PROSITE" id="PS00301">
    <property type="entry name" value="G_TR_1"/>
    <property type="match status" value="1"/>
</dbReference>
<dbReference type="AlphaFoldDB" id="A0A151AJI1"/>
<keyword evidence="4 10" id="KW-0963">Cytoplasm</keyword>
<dbReference type="InterPro" id="IPR005225">
    <property type="entry name" value="Small_GTP-bd"/>
</dbReference>
<evidence type="ECO:0000256" key="7">
    <source>
        <dbReference type="ARBA" id="ARBA00022917"/>
    </source>
</evidence>
<proteinExistence type="inferred from homology"/>
<gene>
    <name evidence="10 12" type="primary">fusA</name>
    <name evidence="12" type="ORF">HAPAU_04420</name>
</gene>
<dbReference type="CDD" id="cd01681">
    <property type="entry name" value="aeEF2_snRNP_like_IV"/>
    <property type="match status" value="1"/>
</dbReference>
<dbReference type="NCBIfam" id="TIGR00490">
    <property type="entry name" value="aEF-2"/>
    <property type="match status" value="1"/>
</dbReference>
<dbReference type="PRINTS" id="PR00315">
    <property type="entry name" value="ELONGATNFCT"/>
</dbReference>
<keyword evidence="6 10" id="KW-0251">Elongation factor</keyword>
<dbReference type="GO" id="GO:0003924">
    <property type="term" value="F:GTPase activity"/>
    <property type="evidence" value="ECO:0007669"/>
    <property type="project" value="InterPro"/>
</dbReference>
<dbReference type="PROSITE" id="PS51722">
    <property type="entry name" value="G_TR_2"/>
    <property type="match status" value="1"/>
</dbReference>
<dbReference type="InterPro" id="IPR031157">
    <property type="entry name" value="G_TR_CS"/>
</dbReference>
<comment type="subcellular location">
    <subcellularLocation>
        <location evidence="1 10">Cytoplasm</location>
    </subcellularLocation>
</comment>
<dbReference type="Gene3D" id="2.40.30.10">
    <property type="entry name" value="Translation factors"/>
    <property type="match status" value="1"/>
</dbReference>
<dbReference type="Proteomes" id="UP000075321">
    <property type="component" value="Unassembled WGS sequence"/>
</dbReference>
<dbReference type="FunFam" id="3.30.70.240:FF:000010">
    <property type="entry name" value="Elongation factor 2"/>
    <property type="match status" value="1"/>
</dbReference>
<dbReference type="Pfam" id="PF03144">
    <property type="entry name" value="GTP_EFTU_D2"/>
    <property type="match status" value="1"/>
</dbReference>
<dbReference type="EMBL" id="LTAZ01000001">
    <property type="protein sequence ID" value="KYH27774.1"/>
    <property type="molecule type" value="Genomic_DNA"/>
</dbReference>
<dbReference type="InterPro" id="IPR000640">
    <property type="entry name" value="EFG_V-like"/>
</dbReference>
<dbReference type="InterPro" id="IPR009000">
    <property type="entry name" value="Transl_B-barrel_sf"/>
</dbReference>
<evidence type="ECO:0000256" key="5">
    <source>
        <dbReference type="ARBA" id="ARBA00022741"/>
    </source>
</evidence>
<evidence type="ECO:0000313" key="13">
    <source>
        <dbReference type="Proteomes" id="UP000075321"/>
    </source>
</evidence>
<dbReference type="GO" id="GO:1990904">
    <property type="term" value="C:ribonucleoprotein complex"/>
    <property type="evidence" value="ECO:0007669"/>
    <property type="project" value="TreeGrafter"/>
</dbReference>
<dbReference type="RefSeq" id="WP_066378944.1">
    <property type="nucleotide sequence ID" value="NZ_LTAZ01000001.1"/>
</dbReference>
<dbReference type="InterPro" id="IPR027417">
    <property type="entry name" value="P-loop_NTPase"/>
</dbReference>
<dbReference type="GO" id="GO:0005525">
    <property type="term" value="F:GTP binding"/>
    <property type="evidence" value="ECO:0007669"/>
    <property type="project" value="UniProtKB-UniRule"/>
</dbReference>
<dbReference type="InterPro" id="IPR005517">
    <property type="entry name" value="Transl_elong_EFG/EF2_IV"/>
</dbReference>
<keyword evidence="8 10" id="KW-0342">GTP-binding</keyword>
<dbReference type="FunFam" id="2.40.30.10:FF:000110">
    <property type="entry name" value="Elongation factor 2"/>
    <property type="match status" value="1"/>
</dbReference>
<keyword evidence="13" id="KW-1185">Reference proteome</keyword>
<dbReference type="InterPro" id="IPR035647">
    <property type="entry name" value="EFG_III/V"/>
</dbReference>
<dbReference type="CDD" id="cd16268">
    <property type="entry name" value="EF2_II"/>
    <property type="match status" value="1"/>
</dbReference>
<evidence type="ECO:0000313" key="12">
    <source>
        <dbReference type="EMBL" id="KYH27774.1"/>
    </source>
</evidence>
<evidence type="ECO:0000256" key="9">
    <source>
        <dbReference type="ARBA" id="ARBA00024731"/>
    </source>
</evidence>
<protein>
    <recommendedName>
        <fullName evidence="3 10">Elongation factor 2</fullName>
        <shortName evidence="10">EF-2</shortName>
    </recommendedName>
</protein>
<evidence type="ECO:0000256" key="10">
    <source>
        <dbReference type="HAMAP-Rule" id="MF_00054"/>
    </source>
</evidence>
<feature type="binding site" evidence="10">
    <location>
        <begin position="28"/>
        <end position="35"/>
    </location>
    <ligand>
        <name>GTP</name>
        <dbReference type="ChEBI" id="CHEBI:37565"/>
    </ligand>
</feature>
<dbReference type="Gene3D" id="3.40.50.300">
    <property type="entry name" value="P-loop containing nucleotide triphosphate hydrolases"/>
    <property type="match status" value="1"/>
</dbReference>
<dbReference type="InterPro" id="IPR041095">
    <property type="entry name" value="EFG_II"/>
</dbReference>
<evidence type="ECO:0000256" key="6">
    <source>
        <dbReference type="ARBA" id="ARBA00022768"/>
    </source>
</evidence>
<dbReference type="CDD" id="cd01514">
    <property type="entry name" value="Elongation_Factor_C"/>
    <property type="match status" value="1"/>
</dbReference>
<dbReference type="Pfam" id="PF03764">
    <property type="entry name" value="EFG_IV"/>
    <property type="match status" value="1"/>
</dbReference>
<evidence type="ECO:0000256" key="3">
    <source>
        <dbReference type="ARBA" id="ARBA00017891"/>
    </source>
</evidence>
<dbReference type="PANTHER" id="PTHR42908">
    <property type="entry name" value="TRANSLATION ELONGATION FACTOR-RELATED"/>
    <property type="match status" value="1"/>
</dbReference>
<dbReference type="HAMAP" id="MF_00054_A">
    <property type="entry name" value="EF_G_EF_2_A"/>
    <property type="match status" value="1"/>
</dbReference>
<dbReference type="SMART" id="SM00889">
    <property type="entry name" value="EFG_IV"/>
    <property type="match status" value="1"/>
</dbReference>
<dbReference type="InterPro" id="IPR000795">
    <property type="entry name" value="T_Tr_GTP-bd_dom"/>
</dbReference>
<dbReference type="InterPro" id="IPR014721">
    <property type="entry name" value="Ribsml_uS5_D2-typ_fold_subgr"/>
</dbReference>
<dbReference type="Pfam" id="PF00009">
    <property type="entry name" value="GTP_EFTU"/>
    <property type="match status" value="1"/>
</dbReference>
<reference evidence="12 13" key="1">
    <citation type="submission" date="2016-02" db="EMBL/GenBank/DDBJ databases">
        <title>Genome sequence of Halalkalicoccus paucihalophilus DSM 24557.</title>
        <authorList>
            <person name="Poehlein A."/>
            <person name="Daniel R."/>
        </authorList>
    </citation>
    <scope>NUCLEOTIDE SEQUENCE [LARGE SCALE GENOMIC DNA]</scope>
    <source>
        <strain evidence="12 13">DSM 24557</strain>
    </source>
</reference>
<feature type="modified residue" description="Diphthamide" evidence="10">
    <location>
        <position position="596"/>
    </location>
</feature>
<dbReference type="Gene3D" id="3.30.70.870">
    <property type="entry name" value="Elongation Factor G (Translational Gtpase), domain 3"/>
    <property type="match status" value="1"/>
</dbReference>
<dbReference type="InterPro" id="IPR004543">
    <property type="entry name" value="Transl_elong_EFG/EF2_arc"/>
</dbReference>
<dbReference type="PANTHER" id="PTHR42908:SF3">
    <property type="entry name" value="ELONGATION FACTOR-LIKE GTPASE 1"/>
    <property type="match status" value="1"/>
</dbReference>
<evidence type="ECO:0000256" key="1">
    <source>
        <dbReference type="ARBA" id="ARBA00004496"/>
    </source>
</evidence>
<feature type="domain" description="Tr-type G" evidence="11">
    <location>
        <begin position="19"/>
        <end position="261"/>
    </location>
</feature>
<comment type="function">
    <text evidence="9 10">Catalyzes the GTP-dependent ribosomal translocation step during translation elongation. During this step, the ribosome changes from the pre-translocational (PRE) to the post-translocational (POST) state as the newly formed A-site-bound peptidyl-tRNA and P-site-bound deacylated tRNA move to the P and E sites, respectively. Catalyzes the coordinated movement of the two tRNA molecules, the mRNA and conformational changes in the ribosome.</text>
</comment>
<organism evidence="12 13">
    <name type="scientific">Halalkalicoccus paucihalophilus</name>
    <dbReference type="NCBI Taxonomy" id="1008153"/>
    <lineage>
        <taxon>Archaea</taxon>
        <taxon>Methanobacteriati</taxon>
        <taxon>Methanobacteriota</taxon>
        <taxon>Stenosarchaea group</taxon>
        <taxon>Halobacteria</taxon>
        <taxon>Halobacteriales</taxon>
        <taxon>Halococcaceae</taxon>
        <taxon>Halalkalicoccus</taxon>
    </lineage>
</organism>
<dbReference type="SMART" id="SM00838">
    <property type="entry name" value="EFG_C"/>
    <property type="match status" value="1"/>
</dbReference>
<evidence type="ECO:0000256" key="2">
    <source>
        <dbReference type="ARBA" id="ARBA00005870"/>
    </source>
</evidence>
<keyword evidence="7 10" id="KW-0648">Protein biosynthesis</keyword>
<comment type="similarity">
    <text evidence="2 10">Belongs to the TRAFAC class translation factor GTPase superfamily. Classic translation factor GTPase family. EF-G/EF-2 subfamily.</text>
</comment>
<dbReference type="Gene3D" id="3.30.230.10">
    <property type="match status" value="1"/>
</dbReference>
<dbReference type="InterPro" id="IPR004161">
    <property type="entry name" value="EFTu-like_2"/>
</dbReference>
<feature type="binding site" evidence="10">
    <location>
        <begin position="94"/>
        <end position="98"/>
    </location>
    <ligand>
        <name>GTP</name>
        <dbReference type="ChEBI" id="CHEBI:37565"/>
    </ligand>
</feature>
<dbReference type="GO" id="GO:0005829">
    <property type="term" value="C:cytosol"/>
    <property type="evidence" value="ECO:0007669"/>
    <property type="project" value="TreeGrafter"/>
</dbReference>
<dbReference type="SUPFAM" id="SSF52540">
    <property type="entry name" value="P-loop containing nucleoside triphosphate hydrolases"/>
    <property type="match status" value="1"/>
</dbReference>
<evidence type="ECO:0000259" key="11">
    <source>
        <dbReference type="PROSITE" id="PS51722"/>
    </source>
</evidence>
<dbReference type="InterPro" id="IPR020568">
    <property type="entry name" value="Ribosomal_Su5_D2-typ_SF"/>
</dbReference>
<dbReference type="Pfam" id="PF00679">
    <property type="entry name" value="EFG_C"/>
    <property type="match status" value="1"/>
</dbReference>
<dbReference type="CDD" id="cd16261">
    <property type="entry name" value="EF2_snRNP_III"/>
    <property type="match status" value="1"/>
</dbReference>
<accession>A0A151AJI1</accession>
<sequence length="728" mass="80533">MGRRKKIVQECERLMDKPENIRNIAIAAHVDHGKTTLTDNLLAGAGMIADEGEATRLMMDTEEDEQERGITIDAANVSMTHEYEDTNHLINLIDTPGHVDFGGDVTRAMRAVDGALVVVDAVEGAMPQTETVVRQALREGVKPTLFINKVDRLISELQEGPEEMQQRLLSVIDDVNELIRGMTEDMDDIDDWTVSVEDGTVAFGSALYRWGVSMPSMQATGIDFGDIIDLERNDERQELHDRTPLSDVVLDMVCEHFPNPLDAQPRRIPRIWRGDDESDLAEGMRLVDDEGEVVLMVTDIGIDPHAGEIAAGRVFSGTIEKGQELYVSGTAGKNRVQSVGIYMGGEREEVEHVPAGNIAAVTGLRDAIAGSTVSSVEMTPFESIEHISEPVITKSVEAKSMDDLPKLIETLRQVSKEDPTIQITINEDTGEHLISGQGELHLEVITQRIERNQGIPVNTGEPIVVYREAIRGATDTVEGISPNRHNRFYLTAEPLSEEIVDQIRLGEVSMDMPEQERREALQEAGMDKDSSQNVEHIFGTNVLIDDTKGIQHLNETMELVIEGLEEALDEGPLAAEPVQGTLLRLNDARLHEDTIHRGPAQVIPAVRRAVHRALIAGHVSLLEPIQDVRIDVPSEHMGAASGEIQGRRGRVDDMYQEGDLMVIEGIAPVDEMIGFSSDIRSATEGRASWNTENAGFRVMSDSLQRETIMEIRERKGMKLELPESIDYF</sequence>
<keyword evidence="5 10" id="KW-0547">Nucleotide-binding</keyword>
<evidence type="ECO:0000256" key="8">
    <source>
        <dbReference type="ARBA" id="ARBA00023134"/>
    </source>
</evidence>
<dbReference type="SUPFAM" id="SSF54980">
    <property type="entry name" value="EF-G C-terminal domain-like"/>
    <property type="match status" value="2"/>
</dbReference>
<dbReference type="PATRIC" id="fig|1008153.3.peg.447"/>
<dbReference type="NCBIfam" id="TIGR00231">
    <property type="entry name" value="small_GTP"/>
    <property type="match status" value="1"/>
</dbReference>
<dbReference type="Gene3D" id="3.30.70.240">
    <property type="match status" value="1"/>
</dbReference>
<feature type="binding site" evidence="10">
    <location>
        <begin position="148"/>
        <end position="151"/>
    </location>
    <ligand>
        <name>GTP</name>
        <dbReference type="ChEBI" id="CHEBI:37565"/>
    </ligand>
</feature>
<dbReference type="Pfam" id="PF14492">
    <property type="entry name" value="EFG_III"/>
    <property type="match status" value="1"/>
</dbReference>
<dbReference type="FunFam" id="3.30.70.870:FF:000002">
    <property type="entry name" value="Translation elongation factor 2"/>
    <property type="match status" value="1"/>
</dbReference>
<comment type="caution">
    <text evidence="12">The sequence shown here is derived from an EMBL/GenBank/DDBJ whole genome shotgun (WGS) entry which is preliminary data.</text>
</comment>
<dbReference type="FunFam" id="3.40.50.300:FF:000684">
    <property type="entry name" value="Elongation factor 2"/>
    <property type="match status" value="1"/>
</dbReference>
<dbReference type="SUPFAM" id="SSF54211">
    <property type="entry name" value="Ribosomal protein S5 domain 2-like"/>
    <property type="match status" value="1"/>
</dbReference>
<name>A0A151AJI1_9EURY</name>